<proteinExistence type="predicted"/>
<keyword evidence="10" id="KW-1185">Reference proteome</keyword>
<evidence type="ECO:0000256" key="4">
    <source>
        <dbReference type="ARBA" id="ARBA00023170"/>
    </source>
</evidence>
<name>A0A9C6U0Q2_FRAOC</name>
<evidence type="ECO:0000256" key="2">
    <source>
        <dbReference type="ARBA" id="ARBA00023136"/>
    </source>
</evidence>
<dbReference type="OrthoDB" id="5973910at2759"/>
<dbReference type="AlphaFoldDB" id="A0A9C6U0Q2"/>
<evidence type="ECO:0000259" key="9">
    <source>
        <dbReference type="Pfam" id="PF25609"/>
    </source>
</evidence>
<feature type="signal peptide" evidence="8">
    <location>
        <begin position="1"/>
        <end position="21"/>
    </location>
</feature>
<evidence type="ECO:0000256" key="1">
    <source>
        <dbReference type="ARBA" id="ARBA00004479"/>
    </source>
</evidence>
<evidence type="ECO:0000313" key="10">
    <source>
        <dbReference type="Proteomes" id="UP000504606"/>
    </source>
</evidence>
<reference evidence="11" key="1">
    <citation type="submission" date="2025-08" db="UniProtKB">
        <authorList>
            <consortium name="RefSeq"/>
        </authorList>
    </citation>
    <scope>IDENTIFICATION</scope>
    <source>
        <tissue evidence="11">Whole organism</tissue>
    </source>
</reference>
<gene>
    <name evidence="11" type="primary">LOC127749353</name>
</gene>
<keyword evidence="4" id="KW-0675">Receptor</keyword>
<feature type="chain" id="PRO_5038711722" evidence="8">
    <location>
        <begin position="22"/>
        <end position="202"/>
    </location>
</feature>
<feature type="compositionally biased region" description="Acidic residues" evidence="7">
    <location>
        <begin position="29"/>
        <end position="40"/>
    </location>
</feature>
<comment type="subcellular location">
    <subcellularLocation>
        <location evidence="1">Membrane</location>
        <topology evidence="1">Single-pass type I membrane protein</topology>
    </subcellularLocation>
</comment>
<dbReference type="Gene3D" id="2.60.40.10">
    <property type="entry name" value="Immunoglobulins"/>
    <property type="match status" value="1"/>
</dbReference>
<dbReference type="RefSeq" id="XP_052123216.1">
    <property type="nucleotide sequence ID" value="XM_052267256.1"/>
</dbReference>
<evidence type="ECO:0000256" key="3">
    <source>
        <dbReference type="ARBA" id="ARBA00023157"/>
    </source>
</evidence>
<evidence type="ECO:0000256" key="8">
    <source>
        <dbReference type="SAM" id="SignalP"/>
    </source>
</evidence>
<protein>
    <submittedName>
        <fullName evidence="11">Netrin receptor unc-5-like</fullName>
    </submittedName>
</protein>
<keyword evidence="3" id="KW-1015">Disulfide bond</keyword>
<keyword evidence="5" id="KW-0325">Glycoprotein</keyword>
<dbReference type="Proteomes" id="UP000504606">
    <property type="component" value="Unplaced"/>
</dbReference>
<accession>A0A9C6U0Q2</accession>
<feature type="domain" description="Netrin receptor UNC5A-D-like N-terminal" evidence="9">
    <location>
        <begin position="73"/>
        <end position="172"/>
    </location>
</feature>
<keyword evidence="8" id="KW-0732">Signal</keyword>
<feature type="compositionally biased region" description="Low complexity" evidence="7">
    <location>
        <begin position="49"/>
        <end position="64"/>
    </location>
</feature>
<sequence length="202" mass="21693">MAKAVVILALAAAVLSQAVQGAVPPADANYDDDLTDEEESAERGGRAGSPGAAGSSGAVPGAEGDLLPPMHASSHLPLFLEEPQDTYVIKNAHATLRCSAINALQVYFKCSNAGKSATHQQEFVDPHDGVRHVEASVNVTRQDVEEFFGEKFTCTCTAWSSRGKIRSRPAAVQYACEYKTRGVVLTLFHFYSPPSSVWRWPS</sequence>
<feature type="region of interest" description="Disordered" evidence="7">
    <location>
        <begin position="25"/>
        <end position="67"/>
    </location>
</feature>
<keyword evidence="2" id="KW-0472">Membrane</keyword>
<evidence type="ECO:0000256" key="7">
    <source>
        <dbReference type="SAM" id="MobiDB-lite"/>
    </source>
</evidence>
<dbReference type="KEGG" id="foc:127749353"/>
<keyword evidence="6" id="KW-0393">Immunoglobulin domain</keyword>
<evidence type="ECO:0000256" key="6">
    <source>
        <dbReference type="ARBA" id="ARBA00023319"/>
    </source>
</evidence>
<dbReference type="Pfam" id="PF25609">
    <property type="entry name" value="Unc5_NetrinR_N"/>
    <property type="match status" value="1"/>
</dbReference>
<evidence type="ECO:0000313" key="11">
    <source>
        <dbReference type="RefSeq" id="XP_052123216.1"/>
    </source>
</evidence>
<dbReference type="InterPro" id="IPR057755">
    <property type="entry name" value="UNC5A-D-like_N"/>
</dbReference>
<dbReference type="InterPro" id="IPR013783">
    <property type="entry name" value="Ig-like_fold"/>
</dbReference>
<dbReference type="GeneID" id="127749353"/>
<organism evidence="10 11">
    <name type="scientific">Frankliniella occidentalis</name>
    <name type="common">Western flower thrips</name>
    <name type="synonym">Euthrips occidentalis</name>
    <dbReference type="NCBI Taxonomy" id="133901"/>
    <lineage>
        <taxon>Eukaryota</taxon>
        <taxon>Metazoa</taxon>
        <taxon>Ecdysozoa</taxon>
        <taxon>Arthropoda</taxon>
        <taxon>Hexapoda</taxon>
        <taxon>Insecta</taxon>
        <taxon>Pterygota</taxon>
        <taxon>Neoptera</taxon>
        <taxon>Paraneoptera</taxon>
        <taxon>Thysanoptera</taxon>
        <taxon>Terebrantia</taxon>
        <taxon>Thripoidea</taxon>
        <taxon>Thripidae</taxon>
        <taxon>Frankliniella</taxon>
    </lineage>
</organism>
<evidence type="ECO:0000256" key="5">
    <source>
        <dbReference type="ARBA" id="ARBA00023180"/>
    </source>
</evidence>